<dbReference type="Proteomes" id="UP001526225">
    <property type="component" value="Unassembled WGS sequence"/>
</dbReference>
<evidence type="ECO:0000313" key="4">
    <source>
        <dbReference type="EMBL" id="MCW0953869.1"/>
    </source>
</evidence>
<evidence type="ECO:0000313" key="5">
    <source>
        <dbReference type="Proteomes" id="UP001526225"/>
    </source>
</evidence>
<evidence type="ECO:0000256" key="2">
    <source>
        <dbReference type="SAM" id="Phobius"/>
    </source>
</evidence>
<keyword evidence="2" id="KW-0812">Transmembrane</keyword>
<keyword evidence="2" id="KW-0472">Membrane</keyword>
<gene>
    <name evidence="4" type="ORF">OIT44_07375</name>
</gene>
<accession>A0ABT3E630</accession>
<protein>
    <submittedName>
        <fullName evidence="4">HNH/ENDO VII family nuclease</fullName>
    </submittedName>
</protein>
<keyword evidence="5" id="KW-1185">Reference proteome</keyword>
<proteinExistence type="predicted"/>
<feature type="region of interest" description="Disordered" evidence="1">
    <location>
        <begin position="74"/>
        <end position="156"/>
    </location>
</feature>
<feature type="domain" description="Toxin YqcG C-terminal" evidence="3">
    <location>
        <begin position="204"/>
        <end position="280"/>
    </location>
</feature>
<feature type="compositionally biased region" description="Basic residues" evidence="1">
    <location>
        <begin position="77"/>
        <end position="156"/>
    </location>
</feature>
<dbReference type="Pfam" id="PF14410">
    <property type="entry name" value="GH-E"/>
    <property type="match status" value="1"/>
</dbReference>
<sequence length="282" mass="32271">MHICKQQYLKLYLKLLTSFMIGVASLLIGTITIDAAQTTAAHKTPTVKKHVLDDLALTVHQQNTTPQLAVTNVSRNKPAKKVAAKKKAPKKVAPKKKATVKKKAPKKVAPKKKATVKKNAPKKAAPKKKTPTKKKNTKSIRKQVKPKTTKKKKAAPVRKNKLAPLYNAPFIKNGKPHGRPQLTGAKRLAFEKKVYNWQIKNSPDGKLRDPYPPREILHWKPGQSRKNKVDFGHKKHHEYKKWFDMYKYRKITLQQFKAHEFDPNNFYIQAIGKNRSRIYEAK</sequence>
<dbReference type="InterPro" id="IPR026835">
    <property type="entry name" value="YqcG_C"/>
</dbReference>
<evidence type="ECO:0000256" key="1">
    <source>
        <dbReference type="SAM" id="MobiDB-lite"/>
    </source>
</evidence>
<reference evidence="4 5" key="1">
    <citation type="submission" date="2022-10" db="EMBL/GenBank/DDBJ databases">
        <title>Weissella fermenti sp. nov., isolated from fermented cabbage.</title>
        <authorList>
            <person name="Lee J.K."/>
            <person name="Baek J.H."/>
            <person name="Choi D.G."/>
            <person name="Kim J.M."/>
            <person name="Jeon C.O."/>
        </authorList>
    </citation>
    <scope>NUCLEOTIDE SEQUENCE [LARGE SCALE GENOMIC DNA]</scope>
    <source>
        <strain evidence="4 5">KACC 18534</strain>
    </source>
</reference>
<evidence type="ECO:0000259" key="3">
    <source>
        <dbReference type="Pfam" id="PF14410"/>
    </source>
</evidence>
<comment type="caution">
    <text evidence="4">The sequence shown here is derived from an EMBL/GenBank/DDBJ whole genome shotgun (WGS) entry which is preliminary data.</text>
</comment>
<feature type="transmembrane region" description="Helical" evidence="2">
    <location>
        <begin position="12"/>
        <end position="33"/>
    </location>
</feature>
<dbReference type="RefSeq" id="WP_213409507.1">
    <property type="nucleotide sequence ID" value="NZ_CP074441.1"/>
</dbReference>
<organism evidence="4 5">
    <name type="scientific">Weissella ceti</name>
    <dbReference type="NCBI Taxonomy" id="759620"/>
    <lineage>
        <taxon>Bacteria</taxon>
        <taxon>Bacillati</taxon>
        <taxon>Bacillota</taxon>
        <taxon>Bacilli</taxon>
        <taxon>Lactobacillales</taxon>
        <taxon>Lactobacillaceae</taxon>
        <taxon>Weissella</taxon>
    </lineage>
</organism>
<dbReference type="EMBL" id="JAOZFE010000013">
    <property type="protein sequence ID" value="MCW0953869.1"/>
    <property type="molecule type" value="Genomic_DNA"/>
</dbReference>
<name>A0ABT3E630_9LACO</name>
<keyword evidence="2" id="KW-1133">Transmembrane helix</keyword>